<sequence>MSTSFRPSFLHIHHHHDKPTMRSKFGTCQRERSSDSLFQMRHDARIRSRGHKVVKPQVLAPDFLYYYFSFHFLSFSVISLCYRPLFRASIIQ</sequence>
<keyword evidence="1" id="KW-0472">Membrane</keyword>
<reference evidence="2 3" key="1">
    <citation type="submission" date="2017-04" db="EMBL/GenBank/DDBJ databases">
        <title>Draft genome sequence of Tuber borchii Vittad., a whitish edible truffle.</title>
        <authorList>
            <consortium name="DOE Joint Genome Institute"/>
            <person name="Murat C."/>
            <person name="Kuo A."/>
            <person name="Barry K.W."/>
            <person name="Clum A."/>
            <person name="Dockter R.B."/>
            <person name="Fauchery L."/>
            <person name="Iotti M."/>
            <person name="Kohler A."/>
            <person name="Labutti K."/>
            <person name="Lindquist E.A."/>
            <person name="Lipzen A."/>
            <person name="Ohm R.A."/>
            <person name="Wang M."/>
            <person name="Grigoriev I.V."/>
            <person name="Zambonelli A."/>
            <person name="Martin F.M."/>
        </authorList>
    </citation>
    <scope>NUCLEOTIDE SEQUENCE [LARGE SCALE GENOMIC DNA]</scope>
    <source>
        <strain evidence="2 3">Tbo3840</strain>
    </source>
</reference>
<comment type="caution">
    <text evidence="2">The sequence shown here is derived from an EMBL/GenBank/DDBJ whole genome shotgun (WGS) entry which is preliminary data.</text>
</comment>
<name>A0A2T7A7W5_TUBBO</name>
<protein>
    <submittedName>
        <fullName evidence="2">Uncharacterized protein</fullName>
    </submittedName>
</protein>
<keyword evidence="1" id="KW-1133">Transmembrane helix</keyword>
<keyword evidence="3" id="KW-1185">Reference proteome</keyword>
<dbReference type="AlphaFoldDB" id="A0A2T7A7W5"/>
<evidence type="ECO:0000313" key="3">
    <source>
        <dbReference type="Proteomes" id="UP000244722"/>
    </source>
</evidence>
<accession>A0A2T7A7W5</accession>
<feature type="transmembrane region" description="Helical" evidence="1">
    <location>
        <begin position="64"/>
        <end position="82"/>
    </location>
</feature>
<evidence type="ECO:0000256" key="1">
    <source>
        <dbReference type="SAM" id="Phobius"/>
    </source>
</evidence>
<evidence type="ECO:0000313" key="2">
    <source>
        <dbReference type="EMBL" id="PUU83824.1"/>
    </source>
</evidence>
<dbReference type="EMBL" id="NESQ01000007">
    <property type="protein sequence ID" value="PUU83824.1"/>
    <property type="molecule type" value="Genomic_DNA"/>
</dbReference>
<keyword evidence="1" id="KW-0812">Transmembrane</keyword>
<dbReference type="Proteomes" id="UP000244722">
    <property type="component" value="Unassembled WGS sequence"/>
</dbReference>
<organism evidence="2 3">
    <name type="scientific">Tuber borchii</name>
    <name type="common">White truffle</name>
    <dbReference type="NCBI Taxonomy" id="42251"/>
    <lineage>
        <taxon>Eukaryota</taxon>
        <taxon>Fungi</taxon>
        <taxon>Dikarya</taxon>
        <taxon>Ascomycota</taxon>
        <taxon>Pezizomycotina</taxon>
        <taxon>Pezizomycetes</taxon>
        <taxon>Pezizales</taxon>
        <taxon>Tuberaceae</taxon>
        <taxon>Tuber</taxon>
    </lineage>
</organism>
<proteinExistence type="predicted"/>
<gene>
    <name evidence="2" type="ORF">B9Z19DRAFT_1071730</name>
</gene>